<dbReference type="InterPro" id="IPR011990">
    <property type="entry name" value="TPR-like_helical_dom_sf"/>
</dbReference>
<dbReference type="PANTHER" id="PTHR15696">
    <property type="entry name" value="SMG-7 SUPPRESSOR WITH MORPHOLOGICAL EFFECT ON GENITALIA PROTEIN 7"/>
    <property type="match status" value="1"/>
</dbReference>
<dbReference type="Pfam" id="PF10373">
    <property type="entry name" value="EST1_DNA_bind"/>
    <property type="match status" value="1"/>
</dbReference>
<dbReference type="InterPro" id="IPR019458">
    <property type="entry name" value="Est1-like_N"/>
</dbReference>
<comment type="caution">
    <text evidence="4">The sequence shown here is derived from an EMBL/GenBank/DDBJ whole genome shotgun (WGS) entry which is preliminary data.</text>
</comment>
<evidence type="ECO:0000256" key="1">
    <source>
        <dbReference type="SAM" id="MobiDB-lite"/>
    </source>
</evidence>
<evidence type="ECO:0000259" key="2">
    <source>
        <dbReference type="Pfam" id="PF10373"/>
    </source>
</evidence>
<dbReference type="STRING" id="2282107.A0A286UE31"/>
<feature type="compositionally biased region" description="Basic and acidic residues" evidence="1">
    <location>
        <begin position="161"/>
        <end position="172"/>
    </location>
</feature>
<reference evidence="4 5" key="1">
    <citation type="journal article" date="2017" name="Mol. Ecol.">
        <title>Comparative and population genomic landscape of Phellinus noxius: A hypervariable fungus causing root rot in trees.</title>
        <authorList>
            <person name="Chung C.L."/>
            <person name="Lee T.J."/>
            <person name="Akiba M."/>
            <person name="Lee H.H."/>
            <person name="Kuo T.H."/>
            <person name="Liu D."/>
            <person name="Ke H.M."/>
            <person name="Yokoi T."/>
            <person name="Roa M.B."/>
            <person name="Lu M.J."/>
            <person name="Chang Y.Y."/>
            <person name="Ann P.J."/>
            <person name="Tsai J.N."/>
            <person name="Chen C.Y."/>
            <person name="Tzean S.S."/>
            <person name="Ota Y."/>
            <person name="Hattori T."/>
            <person name="Sahashi N."/>
            <person name="Liou R.F."/>
            <person name="Kikuchi T."/>
            <person name="Tsai I.J."/>
        </authorList>
    </citation>
    <scope>NUCLEOTIDE SEQUENCE [LARGE SCALE GENOMIC DNA]</scope>
    <source>
        <strain evidence="4 5">FFPRI411160</strain>
    </source>
</reference>
<dbReference type="EMBL" id="NBII01000006">
    <property type="protein sequence ID" value="PAV17851.1"/>
    <property type="molecule type" value="Genomic_DNA"/>
</dbReference>
<sequence>MSAHHSASDILRETRTVAQSLKEDLKCKEAFDRDAEFKRKSLRKLYLKLLLLHPNCKESKDSETHMWMQTSYQFISVYKQRLAALDSKLFSQNGQGSKQKNTKDSSGHVEYRRLLSRFRQFLAEEEKFFVRLLIRFRTQFALDEALAALIKSNILTEDSVDSVRDDPGRDGFPDPSEVPVRSNEGREAQIAIFAKLLVCLGDIARYREQYNDGGGRPRAGHEEGAPRKSGRGGRKGNAQESRAKPRNYNRARSIYEQARLLVPSDGNAFHQLAILSSYQRDSFGSLFHYYRALCLRQPYDTASDNLITILKKAMDQYISGKRENTSDETNSISLRIKRFKEWVVVLHGLWYLDADDSVTRAVKHANTIISEFKSLVSDRILPNNVITETIVLAFSSLWVIRMVRDMPIRANKSSIENHVAIHTLNLMRAILEVGRSQLSENMQEDMGHDQGNNSVGLAQFITAAFRRTLPAIRVSSKWLRTNTNYVDITRHNSAPNLERLSKAVNAFWETYSSFITALNTTFPISKLPVLTGPLEEDVDLFGFSPISSVKRPMFMTPSRTATGLEPGQEAVHPNEEYLMRISDVLRDAQAISELEKTPFRFPGDQLDTKDIDVVEESLVIKENGKTELSELPVVPDTPTEDDIEIDNDFDNATQTSRTEDDVIRDAFDAALRDDLSEEDEKIVWPKIQRSPFQVSSSLSPPNVIYESPSEVNQSVQPLQPGSELDSVLHPFTHDQASVTTVPDDKSLGWKTTGLEVKNSANSVMNSNGSTTVPRTSSTVGTTAQDLLNNVLGVGFPRGKTDQLGNKSQPFGSQARHRSISISNRLHPEYPHANYGHIGSSAMKSIHETVGQTGQSAVLGHSISTTPQASLLFGSMGSSSLNTKVHPPAKSIWSGTETNVSKQASPNNSATLQVPRFPLAPGHERGRSLSLSVANTQPWSPLTHNQEELMAQASTSDFMSGSNYDPIYTTSNEKDHAAGYHESRVGSGYSMNPNVTHGMNGDTMHSQIHHHRSLSNMSGYSSFTGLPAYQSMGQVVYDSQQSMGLKNGPSMGESISQGVGPYLHAPYVAHAPLSIQSPSVQRSIWNT</sequence>
<name>A0A286UE31_9AGAM</name>
<evidence type="ECO:0000313" key="5">
    <source>
        <dbReference type="Proteomes" id="UP000217199"/>
    </source>
</evidence>
<dbReference type="PANTHER" id="PTHR15696:SF36">
    <property type="entry name" value="NONSENSE-MEDIATED MRNA DECAY FACTOR"/>
    <property type="match status" value="1"/>
</dbReference>
<feature type="region of interest" description="Disordered" evidence="1">
    <location>
        <begin position="160"/>
        <end position="183"/>
    </location>
</feature>
<evidence type="ECO:0000313" key="4">
    <source>
        <dbReference type="EMBL" id="PAV17851.1"/>
    </source>
</evidence>
<feature type="domain" description="DNA/RNA-binding" evidence="2">
    <location>
        <begin position="251"/>
        <end position="548"/>
    </location>
</feature>
<keyword evidence="4" id="KW-0418">Kinase</keyword>
<dbReference type="Pfam" id="PF10374">
    <property type="entry name" value="EST1"/>
    <property type="match status" value="1"/>
</dbReference>
<dbReference type="Proteomes" id="UP000217199">
    <property type="component" value="Unassembled WGS sequence"/>
</dbReference>
<keyword evidence="4" id="KW-0808">Transferase</keyword>
<dbReference type="SUPFAM" id="SSF48452">
    <property type="entry name" value="TPR-like"/>
    <property type="match status" value="1"/>
</dbReference>
<keyword evidence="5" id="KW-1185">Reference proteome</keyword>
<dbReference type="InParanoid" id="A0A286UE31"/>
<dbReference type="InterPro" id="IPR045153">
    <property type="entry name" value="Est1/Ebs1-like"/>
</dbReference>
<evidence type="ECO:0000259" key="3">
    <source>
        <dbReference type="Pfam" id="PF10374"/>
    </source>
</evidence>
<protein>
    <submittedName>
        <fullName evidence="4">Kinase subdomain-containing</fullName>
    </submittedName>
</protein>
<feature type="region of interest" description="Disordered" evidence="1">
    <location>
        <begin position="211"/>
        <end position="249"/>
    </location>
</feature>
<dbReference type="InterPro" id="IPR018834">
    <property type="entry name" value="DNA/RNA-bd_Est1-type"/>
</dbReference>
<feature type="domain" description="Telomerase activating protein Est1-like N-terminal" evidence="3">
    <location>
        <begin position="62"/>
        <end position="211"/>
    </location>
</feature>
<dbReference type="AlphaFoldDB" id="A0A286UE31"/>
<gene>
    <name evidence="4" type="ORF">PNOK_0633700</name>
</gene>
<accession>A0A286UE31</accession>
<proteinExistence type="predicted"/>
<dbReference type="Gene3D" id="1.25.40.10">
    <property type="entry name" value="Tetratricopeptide repeat domain"/>
    <property type="match status" value="1"/>
</dbReference>
<dbReference type="OrthoDB" id="69928at2759"/>
<dbReference type="GO" id="GO:0016301">
    <property type="term" value="F:kinase activity"/>
    <property type="evidence" value="ECO:0007669"/>
    <property type="project" value="UniProtKB-KW"/>
</dbReference>
<organism evidence="4 5">
    <name type="scientific">Pyrrhoderma noxium</name>
    <dbReference type="NCBI Taxonomy" id="2282107"/>
    <lineage>
        <taxon>Eukaryota</taxon>
        <taxon>Fungi</taxon>
        <taxon>Dikarya</taxon>
        <taxon>Basidiomycota</taxon>
        <taxon>Agaricomycotina</taxon>
        <taxon>Agaricomycetes</taxon>
        <taxon>Hymenochaetales</taxon>
        <taxon>Hymenochaetaceae</taxon>
        <taxon>Pyrrhoderma</taxon>
    </lineage>
</organism>